<protein>
    <submittedName>
        <fullName evidence="2">Uncharacterized protein</fullName>
    </submittedName>
</protein>
<organism evidence="2 3">
    <name type="scientific">Polarella glacialis</name>
    <name type="common">Dinoflagellate</name>
    <dbReference type="NCBI Taxonomy" id="89957"/>
    <lineage>
        <taxon>Eukaryota</taxon>
        <taxon>Sar</taxon>
        <taxon>Alveolata</taxon>
        <taxon>Dinophyceae</taxon>
        <taxon>Suessiales</taxon>
        <taxon>Suessiaceae</taxon>
        <taxon>Polarella</taxon>
    </lineage>
</organism>
<keyword evidence="1" id="KW-0732">Signal</keyword>
<reference evidence="2" key="1">
    <citation type="submission" date="2021-02" db="EMBL/GenBank/DDBJ databases">
        <authorList>
            <person name="Dougan E. K."/>
            <person name="Rhodes N."/>
            <person name="Thang M."/>
            <person name="Chan C."/>
        </authorList>
    </citation>
    <scope>NUCLEOTIDE SEQUENCE</scope>
</reference>
<dbReference type="Proteomes" id="UP000654075">
    <property type="component" value="Unassembled WGS sequence"/>
</dbReference>
<evidence type="ECO:0000313" key="3">
    <source>
        <dbReference type="Proteomes" id="UP000654075"/>
    </source>
</evidence>
<accession>A0A813E8G1</accession>
<gene>
    <name evidence="2" type="ORF">PGLA1383_LOCUS14999</name>
</gene>
<feature type="signal peptide" evidence="1">
    <location>
        <begin position="1"/>
        <end position="22"/>
    </location>
</feature>
<keyword evidence="3" id="KW-1185">Reference proteome</keyword>
<dbReference type="EMBL" id="CAJNNV010008688">
    <property type="protein sequence ID" value="CAE8596537.1"/>
    <property type="molecule type" value="Genomic_DNA"/>
</dbReference>
<proteinExistence type="predicted"/>
<feature type="chain" id="PRO_5032294351" evidence="1">
    <location>
        <begin position="23"/>
        <end position="311"/>
    </location>
</feature>
<dbReference type="AlphaFoldDB" id="A0A813E8G1"/>
<sequence>MWFKPTLVIVRSIVWLFLDVMGKGKVSPSAVGLPVCAGDLIGPPSCEPPGLCLEEPPKAPLWLQQAAVFVGSAAQYHEIGGTLDQLTESTKPRSTFRSLQSLCAGSSLLGCESVRSNCAGDHHTWPTPETDSTQKLVGAACWGVVTLQAESDMLRTTWWFVVGRRLEQLARKDKLVRKNSHLNGLSVLLGISLAVEPLSALAFILCTWRLMRASTTVQDKIKDCAGLSIIVLCDETLLDHLKFEPIRTTAAIDPCKLFAESELEGTLSRANNIAHRVHDATIVLVACGMMLYLSSGIGSTETTEPTTTLPP</sequence>
<name>A0A813E8G1_POLGL</name>
<comment type="caution">
    <text evidence="2">The sequence shown here is derived from an EMBL/GenBank/DDBJ whole genome shotgun (WGS) entry which is preliminary data.</text>
</comment>
<evidence type="ECO:0000256" key="1">
    <source>
        <dbReference type="SAM" id="SignalP"/>
    </source>
</evidence>
<evidence type="ECO:0000313" key="2">
    <source>
        <dbReference type="EMBL" id="CAE8596537.1"/>
    </source>
</evidence>